<protein>
    <recommendedName>
        <fullName evidence="3">Lipoprotein</fullName>
    </recommendedName>
</protein>
<dbReference type="STRING" id="54.SAMN02745121_02477"/>
<sequence>MLRGKGIGAPARRAAGAWLLFAGCAGLGGRSPEPARGEVDPQVTAAAAARVPESCREAVAAALTAGEQLAGPCATTQIRAAQEVLAATRQRSFGIVDRTTVRLASMSLVLSQARFCRRWPLRAPGQASLDVGAAGLAGCNVRRYVGPLSVSVTASDGTILPVLTVRSDEDGQSEVSFAEVDALLRARGRGGLGSFATLQVGRGGWAAQVDLPELRTQLAQWHATWIGRGRGSPALFAALHPESEAASGMRTRALEASLKRQAEDAAAVDRGELSARRFLERHVWSPYRSLIEQKDRGPSP</sequence>
<reference evidence="2" key="1">
    <citation type="submission" date="2016-10" db="EMBL/GenBank/DDBJ databases">
        <authorList>
            <person name="Varghese N."/>
            <person name="Submissions S."/>
        </authorList>
    </citation>
    <scope>NUCLEOTIDE SEQUENCE [LARGE SCALE GENOMIC DNA]</scope>
    <source>
        <strain evidence="2">ATCC 25963</strain>
    </source>
</reference>
<dbReference type="Proteomes" id="UP000199400">
    <property type="component" value="Unassembled WGS sequence"/>
</dbReference>
<gene>
    <name evidence="1" type="ORF">SAMN02745121_02477</name>
</gene>
<evidence type="ECO:0008006" key="3">
    <source>
        <dbReference type="Google" id="ProtNLM"/>
    </source>
</evidence>
<accession>A0A1I1WRF2</accession>
<evidence type="ECO:0000313" key="2">
    <source>
        <dbReference type="Proteomes" id="UP000199400"/>
    </source>
</evidence>
<proteinExistence type="predicted"/>
<dbReference type="EMBL" id="FOMX01000007">
    <property type="protein sequence ID" value="SFD97774.1"/>
    <property type="molecule type" value="Genomic_DNA"/>
</dbReference>
<dbReference type="PROSITE" id="PS51257">
    <property type="entry name" value="PROKAR_LIPOPROTEIN"/>
    <property type="match status" value="1"/>
</dbReference>
<dbReference type="RefSeq" id="WP_170135861.1">
    <property type="nucleotide sequence ID" value="NZ_FOMX01000007.1"/>
</dbReference>
<keyword evidence="2" id="KW-1185">Reference proteome</keyword>
<dbReference type="AlphaFoldDB" id="A0A1I1WRF2"/>
<organism evidence="1 2">
    <name type="scientific">Nannocystis exedens</name>
    <dbReference type="NCBI Taxonomy" id="54"/>
    <lineage>
        <taxon>Bacteria</taxon>
        <taxon>Pseudomonadati</taxon>
        <taxon>Myxococcota</taxon>
        <taxon>Polyangia</taxon>
        <taxon>Nannocystales</taxon>
        <taxon>Nannocystaceae</taxon>
        <taxon>Nannocystis</taxon>
    </lineage>
</organism>
<name>A0A1I1WRF2_9BACT</name>
<evidence type="ECO:0000313" key="1">
    <source>
        <dbReference type="EMBL" id="SFD97774.1"/>
    </source>
</evidence>